<protein>
    <recommendedName>
        <fullName evidence="5">Rqc2 homolog RqcH</fullName>
        <shortName evidence="5">RqcH</shortName>
    </recommendedName>
</protein>
<dbReference type="InterPro" id="IPR008532">
    <property type="entry name" value="NFACT_RNA-bd"/>
</dbReference>
<dbReference type="PANTHER" id="PTHR15239:SF6">
    <property type="entry name" value="RIBOSOME QUALITY CONTROL COMPLEX SUBUNIT NEMF"/>
    <property type="match status" value="1"/>
</dbReference>
<evidence type="ECO:0000256" key="3">
    <source>
        <dbReference type="ARBA" id="ARBA00022884"/>
    </source>
</evidence>
<dbReference type="Proteomes" id="UP001464891">
    <property type="component" value="Unassembled WGS sequence"/>
</dbReference>
<gene>
    <name evidence="5" type="primary">rqcH</name>
    <name evidence="7" type="ORF">NC998_08890</name>
</gene>
<evidence type="ECO:0000313" key="8">
    <source>
        <dbReference type="Proteomes" id="UP001464891"/>
    </source>
</evidence>
<evidence type="ECO:0000256" key="4">
    <source>
        <dbReference type="ARBA" id="ARBA00022917"/>
    </source>
</evidence>
<proteinExistence type="inferred from homology"/>
<dbReference type="Gene3D" id="2.30.310.10">
    <property type="entry name" value="ibrinogen binding protein from staphylococcus aureus domain"/>
    <property type="match status" value="1"/>
</dbReference>
<name>A0ABV0J602_9CYAN</name>
<accession>A0ABV0J602</accession>
<dbReference type="Pfam" id="PF05670">
    <property type="entry name" value="NFACT-R_1"/>
    <property type="match status" value="1"/>
</dbReference>
<comment type="similarity">
    <text evidence="5">Belongs to the NEMF family.</text>
</comment>
<reference evidence="7 8" key="1">
    <citation type="submission" date="2022-04" db="EMBL/GenBank/DDBJ databases">
        <title>Positive selection, recombination, and allopatry shape intraspecific diversity of widespread and dominant cyanobacteria.</title>
        <authorList>
            <person name="Wei J."/>
            <person name="Shu W."/>
            <person name="Hu C."/>
        </authorList>
    </citation>
    <scope>NUCLEOTIDE SEQUENCE [LARGE SCALE GENOMIC DNA]</scope>
    <source>
        <strain evidence="7 8">GB2-A4</strain>
    </source>
</reference>
<comment type="function">
    <text evidence="5">Key component of the ribosome quality control system (RQC), a ribosome-associated complex that mediates the extraction of incompletely synthesized nascent chains from stalled ribosomes and their subsequent degradation. RqcH recruits Ala-charged tRNA, and with RqcP directs the elongation of stalled nascent chains on 50S ribosomal subunits, leading to non-templated C-terminal alanine extensions (Ala tail). The Ala tail promotes nascent chain degradation. May add between 1 and at least 8 Ala residues. Binds to stalled 50S ribosomal subunits.</text>
</comment>
<dbReference type="InterPro" id="IPR043682">
    <property type="entry name" value="RqcH_bacterial"/>
</dbReference>
<keyword evidence="4 5" id="KW-0648">Protein biosynthesis</keyword>
<evidence type="ECO:0000313" key="7">
    <source>
        <dbReference type="EMBL" id="MEP0817210.1"/>
    </source>
</evidence>
<comment type="caution">
    <text evidence="7">The sequence shown here is derived from an EMBL/GenBank/DDBJ whole genome shotgun (WGS) entry which is preliminary data.</text>
</comment>
<dbReference type="PANTHER" id="PTHR15239">
    <property type="entry name" value="NUCLEAR EXPORT MEDIATOR FACTOR NEMF"/>
    <property type="match status" value="1"/>
</dbReference>
<dbReference type="EMBL" id="JAMPKM010000004">
    <property type="protein sequence ID" value="MEP0817210.1"/>
    <property type="molecule type" value="Genomic_DNA"/>
</dbReference>
<dbReference type="InterPro" id="IPR051608">
    <property type="entry name" value="RQC_Subunit_NEMF"/>
</dbReference>
<keyword evidence="2 5" id="KW-0699">rRNA-binding</keyword>
<dbReference type="RefSeq" id="WP_190437989.1">
    <property type="nucleotide sequence ID" value="NZ_JAMPKM010000004.1"/>
</dbReference>
<keyword evidence="3 5" id="KW-0694">RNA-binding</keyword>
<organism evidence="7 8">
    <name type="scientific">Trichocoleus desertorum GB2-A4</name>
    <dbReference type="NCBI Taxonomy" id="2933944"/>
    <lineage>
        <taxon>Bacteria</taxon>
        <taxon>Bacillati</taxon>
        <taxon>Cyanobacteriota</taxon>
        <taxon>Cyanophyceae</taxon>
        <taxon>Leptolyngbyales</taxon>
        <taxon>Trichocoleusaceae</taxon>
        <taxon>Trichocoleus</taxon>
    </lineage>
</organism>
<keyword evidence="1 5" id="KW-0820">tRNA-binding</keyword>
<keyword evidence="8" id="KW-1185">Reference proteome</keyword>
<evidence type="ECO:0000256" key="1">
    <source>
        <dbReference type="ARBA" id="ARBA00022555"/>
    </source>
</evidence>
<sequence length="584" mass="67095">MQPVDFTTLTAACCELRADWLPSRLEQVYQRDRFTLAIALRTLKHRSWLTISWHPQAARLCIGDPPPRTPDTFTFSQQLQHQLGGLALVAIEAIAPWERALDLQFARRPGDPPLWHLYVEIMGKYSNVILANQENLIVTAAHQVSAQQSSVRPILTGQPYELPPALTDPAPSLSESYERWRERISLVPGALRRTLIKNYRGLSSALVLSMLQAIELDPEQSTEELSESEWQRLFATWQTWLRSLERCELNPGWTQQGYTVLGWGKTQAVESVQILLNQYYTAQLNRQEFVQLHHQLTQKVNNVLAKVRLKADLFRQRLAQSDQADQYREQADLLMAHLQEWQPGMKVMTLADFHTEQPVAIALDPEKNAVQNAQSLYKKHQKLKRARLAVEPLLAEVQVEVDYLEQVEAALVQMASYQAPADLITLEEIRDELIQQQYLESLEYRSRPESKASTEFYRFQTPSGFELLIGRNNRQNDQLTFRLAGDYDLWFHTQEIPGSHVLLRLDPGKVPEKSDLEFTADLAAYYSRARQSEQVPVVYTEPKHVYKPKGAKPGMAIYKQEQVIWGQPQRACLYLSASNELSRQ</sequence>
<dbReference type="Pfam" id="PF05833">
    <property type="entry name" value="NFACT_N"/>
    <property type="match status" value="1"/>
</dbReference>
<evidence type="ECO:0000259" key="6">
    <source>
        <dbReference type="Pfam" id="PF05670"/>
    </source>
</evidence>
<evidence type="ECO:0000256" key="2">
    <source>
        <dbReference type="ARBA" id="ARBA00022730"/>
    </source>
</evidence>
<evidence type="ECO:0000256" key="5">
    <source>
        <dbReference type="HAMAP-Rule" id="MF_00844"/>
    </source>
</evidence>
<comment type="subunit">
    <text evidence="5">Associates with stalled 50S ribosomal subunits. Binds to RqcP.</text>
</comment>
<feature type="domain" description="NFACT RNA-binding" evidence="6">
    <location>
        <begin position="456"/>
        <end position="550"/>
    </location>
</feature>
<dbReference type="HAMAP" id="MF_00844_B">
    <property type="entry name" value="RqcH_B"/>
    <property type="match status" value="1"/>
</dbReference>